<comment type="cofactor">
    <cofactor evidence="1 8">
        <name>Zn(2+)</name>
        <dbReference type="ChEBI" id="CHEBI:29105"/>
    </cofactor>
</comment>
<dbReference type="OrthoDB" id="5363962at2759"/>
<evidence type="ECO:0000256" key="5">
    <source>
        <dbReference type="ARBA" id="ARBA00022833"/>
    </source>
</evidence>
<dbReference type="InterPro" id="IPR013154">
    <property type="entry name" value="ADH-like_N"/>
</dbReference>
<dbReference type="VEuPathDB" id="FungiDB:P175DRAFT_0474802"/>
<dbReference type="AlphaFoldDB" id="A0A2T5M3B0"/>
<evidence type="ECO:0000256" key="2">
    <source>
        <dbReference type="ARBA" id="ARBA00004921"/>
    </source>
</evidence>
<name>A0A2T5M3B0_9EURO</name>
<dbReference type="PANTHER" id="PTHR43161">
    <property type="entry name" value="SORBITOL DEHYDROGENASE"/>
    <property type="match status" value="1"/>
</dbReference>
<dbReference type="SUPFAM" id="SSF51735">
    <property type="entry name" value="NAD(P)-binding Rossmann-fold domains"/>
    <property type="match status" value="1"/>
</dbReference>
<dbReference type="GeneID" id="63812106"/>
<dbReference type="InterPro" id="IPR002328">
    <property type="entry name" value="ADH_Zn_CS"/>
</dbReference>
<protein>
    <recommendedName>
        <fullName evidence="14">Enoyl reductase (ER) domain-containing protein</fullName>
    </recommendedName>
</protein>
<keyword evidence="7" id="KW-0520">NAD</keyword>
<accession>A0A2T5M3B0</accession>
<dbReference type="Gene3D" id="3.40.50.720">
    <property type="entry name" value="NAD(P)-binding Rossmann-like Domain"/>
    <property type="match status" value="1"/>
</dbReference>
<dbReference type="PANTHER" id="PTHR43161:SF25">
    <property type="entry name" value="ALCOHOL DEHYDROGENASE, PUTATIVE (AFU_ORTHOLOGUE AFUA_1G14390)-RELATED"/>
    <property type="match status" value="1"/>
</dbReference>
<dbReference type="EMBL" id="MSFN02000002">
    <property type="protein sequence ID" value="PTU23017.1"/>
    <property type="molecule type" value="Genomic_DNA"/>
</dbReference>
<evidence type="ECO:0000259" key="11">
    <source>
        <dbReference type="Pfam" id="PF08240"/>
    </source>
</evidence>
<organism evidence="12 13">
    <name type="scientific">Aspergillus ochraceoroseus IBT 24754</name>
    <dbReference type="NCBI Taxonomy" id="1392256"/>
    <lineage>
        <taxon>Eukaryota</taxon>
        <taxon>Fungi</taxon>
        <taxon>Dikarya</taxon>
        <taxon>Ascomycota</taxon>
        <taxon>Pezizomycotina</taxon>
        <taxon>Eurotiomycetes</taxon>
        <taxon>Eurotiomycetidae</taxon>
        <taxon>Eurotiales</taxon>
        <taxon>Aspergillaceae</taxon>
        <taxon>Aspergillus</taxon>
        <taxon>Aspergillus subgen. Nidulantes</taxon>
    </lineage>
</organism>
<dbReference type="CDD" id="cd05285">
    <property type="entry name" value="sorbitol_DH"/>
    <property type="match status" value="1"/>
</dbReference>
<evidence type="ECO:0000259" key="10">
    <source>
        <dbReference type="Pfam" id="PF00107"/>
    </source>
</evidence>
<dbReference type="InterPro" id="IPR011032">
    <property type="entry name" value="GroES-like_sf"/>
</dbReference>
<evidence type="ECO:0000313" key="12">
    <source>
        <dbReference type="EMBL" id="PTU23017.1"/>
    </source>
</evidence>
<dbReference type="RefSeq" id="XP_040754409.1">
    <property type="nucleotide sequence ID" value="XM_040895224.1"/>
</dbReference>
<evidence type="ECO:0008006" key="14">
    <source>
        <dbReference type="Google" id="ProtNLM"/>
    </source>
</evidence>
<sequence>MASTCQALVLHGAQDLRLESKPVSPPQGAEVQVAIKATGLCGSDLHYYNHGRNGDFVVREPMCLGHESSGIVTAIGPEVTTLQPGDRVALEVGLPCRKCLLCRQGRYNLCPGMRFRSSAKTFPHLDGTLLELTNHPAAMCHKLPESVSYAGGALVEPLAVCLHAIRRSNPPSKPDTDAAALAESDKPTALIFGAGAIGLLLAAALAAAESFSTIVIADIDASRLAIADSLNLNLTTTTLPKTAPPPKDAPPAEQTAHALQTAQHVAAALKATAAAATANPDTEMPGFTRVYDCTGVPACVQAGIYAAAPGAVLVQIGMGNPVQTLPVGAAALREVDIIGVFRYDGYAYPAAIQLMESGKFAVVEEKVVTHRLGLAEGVRAFTLAGKGVDETGKPVVKVVIES</sequence>
<comment type="pathway">
    <text evidence="2">Carbohydrate degradation.</text>
</comment>
<feature type="domain" description="Alcohol dehydrogenase-like N-terminal" evidence="11">
    <location>
        <begin position="29"/>
        <end position="145"/>
    </location>
</feature>
<dbReference type="InterPro" id="IPR045306">
    <property type="entry name" value="SDH-like"/>
</dbReference>
<dbReference type="InterPro" id="IPR013149">
    <property type="entry name" value="ADH-like_C"/>
</dbReference>
<dbReference type="Gene3D" id="3.90.180.10">
    <property type="entry name" value="Medium-chain alcohol dehydrogenases, catalytic domain"/>
    <property type="match status" value="1"/>
</dbReference>
<feature type="region of interest" description="Disordered" evidence="9">
    <location>
        <begin position="236"/>
        <end position="257"/>
    </location>
</feature>
<dbReference type="InterPro" id="IPR036291">
    <property type="entry name" value="NAD(P)-bd_dom_sf"/>
</dbReference>
<keyword evidence="4 8" id="KW-0479">Metal-binding</keyword>
<comment type="caution">
    <text evidence="12">The sequence shown here is derived from an EMBL/GenBank/DDBJ whole genome shotgun (WGS) entry which is preliminary data.</text>
</comment>
<reference evidence="12 13" key="1">
    <citation type="journal article" date="2018" name="Proc. Natl. Acad. Sci. U.S.A.">
        <title>Linking secondary metabolites to gene clusters through genome sequencing of six diverse Aspergillus species.</title>
        <authorList>
            <person name="Kaerboelling I."/>
            <person name="Vesth T.C."/>
            <person name="Frisvad J.C."/>
            <person name="Nybo J.L."/>
            <person name="Theobald S."/>
            <person name="Kuo A."/>
            <person name="Bowyer P."/>
            <person name="Matsuda Y."/>
            <person name="Mondo S."/>
            <person name="Lyhne E.K."/>
            <person name="Kogle M.E."/>
            <person name="Clum A."/>
            <person name="Lipzen A."/>
            <person name="Salamov A."/>
            <person name="Ngan C.Y."/>
            <person name="Daum C."/>
            <person name="Chiniquy J."/>
            <person name="Barry K."/>
            <person name="LaButti K."/>
            <person name="Haridas S."/>
            <person name="Simmons B.A."/>
            <person name="Magnuson J.K."/>
            <person name="Mortensen U.H."/>
            <person name="Larsen T.O."/>
            <person name="Grigoriev I.V."/>
            <person name="Baker S.E."/>
            <person name="Andersen M.R."/>
        </authorList>
    </citation>
    <scope>NUCLEOTIDE SEQUENCE [LARGE SCALE GENOMIC DNA]</scope>
    <source>
        <strain evidence="12 13">IBT 24754</strain>
    </source>
</reference>
<evidence type="ECO:0000256" key="9">
    <source>
        <dbReference type="SAM" id="MobiDB-lite"/>
    </source>
</evidence>
<feature type="domain" description="Alcohol dehydrogenase-like C-terminal" evidence="10">
    <location>
        <begin position="196"/>
        <end position="356"/>
    </location>
</feature>
<proteinExistence type="inferred from homology"/>
<evidence type="ECO:0000256" key="4">
    <source>
        <dbReference type="ARBA" id="ARBA00022723"/>
    </source>
</evidence>
<evidence type="ECO:0000256" key="3">
    <source>
        <dbReference type="ARBA" id="ARBA00008072"/>
    </source>
</evidence>
<evidence type="ECO:0000256" key="6">
    <source>
        <dbReference type="ARBA" id="ARBA00023002"/>
    </source>
</evidence>
<dbReference type="Pfam" id="PF00107">
    <property type="entry name" value="ADH_zinc_N"/>
    <property type="match status" value="1"/>
</dbReference>
<evidence type="ECO:0000256" key="8">
    <source>
        <dbReference type="RuleBase" id="RU361277"/>
    </source>
</evidence>
<evidence type="ECO:0000256" key="7">
    <source>
        <dbReference type="ARBA" id="ARBA00023027"/>
    </source>
</evidence>
<dbReference type="GO" id="GO:0003939">
    <property type="term" value="F:L-iditol 2-dehydrogenase (NAD+) activity"/>
    <property type="evidence" value="ECO:0007669"/>
    <property type="project" value="TreeGrafter"/>
</dbReference>
<dbReference type="SUPFAM" id="SSF50129">
    <property type="entry name" value="GroES-like"/>
    <property type="match status" value="1"/>
</dbReference>
<dbReference type="GO" id="GO:0006062">
    <property type="term" value="P:sorbitol catabolic process"/>
    <property type="evidence" value="ECO:0007669"/>
    <property type="project" value="TreeGrafter"/>
</dbReference>
<comment type="similarity">
    <text evidence="3 8">Belongs to the zinc-containing alcohol dehydrogenase family.</text>
</comment>
<dbReference type="PROSITE" id="PS00059">
    <property type="entry name" value="ADH_ZINC"/>
    <property type="match status" value="1"/>
</dbReference>
<keyword evidence="5 8" id="KW-0862">Zinc</keyword>
<gene>
    <name evidence="12" type="ORF">P175DRAFT_0474802</name>
</gene>
<keyword evidence="6" id="KW-0560">Oxidoreductase</keyword>
<evidence type="ECO:0000313" key="13">
    <source>
        <dbReference type="Proteomes" id="UP000244073"/>
    </source>
</evidence>
<dbReference type="Proteomes" id="UP000244073">
    <property type="component" value="Unassembled WGS sequence"/>
</dbReference>
<dbReference type="Pfam" id="PF08240">
    <property type="entry name" value="ADH_N"/>
    <property type="match status" value="1"/>
</dbReference>
<dbReference type="GO" id="GO:0008270">
    <property type="term" value="F:zinc ion binding"/>
    <property type="evidence" value="ECO:0007669"/>
    <property type="project" value="InterPro"/>
</dbReference>
<evidence type="ECO:0000256" key="1">
    <source>
        <dbReference type="ARBA" id="ARBA00001947"/>
    </source>
</evidence>